<dbReference type="Gene3D" id="3.30.300.30">
    <property type="match status" value="1"/>
</dbReference>
<dbReference type="InterPro" id="IPR045851">
    <property type="entry name" value="AMP-bd_C_sf"/>
</dbReference>
<reference evidence="7" key="1">
    <citation type="journal article" date="2020" name="Stud. Mycol.">
        <title>101 Dothideomycetes genomes: a test case for predicting lifestyles and emergence of pathogens.</title>
        <authorList>
            <person name="Haridas S."/>
            <person name="Albert R."/>
            <person name="Binder M."/>
            <person name="Bloem J."/>
            <person name="Labutti K."/>
            <person name="Salamov A."/>
            <person name="Andreopoulos B."/>
            <person name="Baker S."/>
            <person name="Barry K."/>
            <person name="Bills G."/>
            <person name="Bluhm B."/>
            <person name="Cannon C."/>
            <person name="Castanera R."/>
            <person name="Culley D."/>
            <person name="Daum C."/>
            <person name="Ezra D."/>
            <person name="Gonzalez J."/>
            <person name="Henrissat B."/>
            <person name="Kuo A."/>
            <person name="Liang C."/>
            <person name="Lipzen A."/>
            <person name="Lutzoni F."/>
            <person name="Magnuson J."/>
            <person name="Mondo S."/>
            <person name="Nolan M."/>
            <person name="Ohm R."/>
            <person name="Pangilinan J."/>
            <person name="Park H.-J."/>
            <person name="Ramirez L."/>
            <person name="Alfaro M."/>
            <person name="Sun H."/>
            <person name="Tritt A."/>
            <person name="Yoshinaga Y."/>
            <person name="Zwiers L.-H."/>
            <person name="Turgeon B."/>
            <person name="Goodwin S."/>
            <person name="Spatafora J."/>
            <person name="Crous P."/>
            <person name="Grigoriev I."/>
        </authorList>
    </citation>
    <scope>NUCLEOTIDE SEQUENCE</scope>
    <source>
        <strain evidence="7">CBS 116435</strain>
    </source>
</reference>
<evidence type="ECO:0000256" key="2">
    <source>
        <dbReference type="ARBA" id="ARBA00022598"/>
    </source>
</evidence>
<proteinExistence type="inferred from homology"/>
<evidence type="ECO:0000259" key="6">
    <source>
        <dbReference type="Pfam" id="PF13193"/>
    </source>
</evidence>
<dbReference type="Proteomes" id="UP000799441">
    <property type="component" value="Unassembled WGS sequence"/>
</dbReference>
<dbReference type="PANTHER" id="PTHR43201:SF5">
    <property type="entry name" value="MEDIUM-CHAIN ACYL-COA LIGASE ACSF2, MITOCHONDRIAL"/>
    <property type="match status" value="1"/>
</dbReference>
<evidence type="ECO:0000256" key="3">
    <source>
        <dbReference type="ARBA" id="ARBA00022741"/>
    </source>
</evidence>
<dbReference type="SUPFAM" id="SSF56801">
    <property type="entry name" value="Acetyl-CoA synthetase-like"/>
    <property type="match status" value="1"/>
</dbReference>
<evidence type="ECO:0000313" key="7">
    <source>
        <dbReference type="EMBL" id="KAF2723342.1"/>
    </source>
</evidence>
<feature type="domain" description="AMP-binding enzyme C-terminal" evidence="6">
    <location>
        <begin position="424"/>
        <end position="499"/>
    </location>
</feature>
<dbReference type="InterPro" id="IPR042099">
    <property type="entry name" value="ANL_N_sf"/>
</dbReference>
<dbReference type="AlphaFoldDB" id="A0A9P4UPD4"/>
<gene>
    <name evidence="7" type="ORF">K431DRAFT_220174</name>
</gene>
<keyword evidence="2 7" id="KW-0436">Ligase</keyword>
<name>A0A9P4UPD4_9PEZI</name>
<dbReference type="OrthoDB" id="3633556at2759"/>
<comment type="caution">
    <text evidence="7">The sequence shown here is derived from an EMBL/GenBank/DDBJ whole genome shotgun (WGS) entry which is preliminary data.</text>
</comment>
<dbReference type="Pfam" id="PF00501">
    <property type="entry name" value="AMP-binding"/>
    <property type="match status" value="1"/>
</dbReference>
<comment type="similarity">
    <text evidence="1">Belongs to the ATP-dependent AMP-binding enzyme family.</text>
</comment>
<evidence type="ECO:0000256" key="1">
    <source>
        <dbReference type="ARBA" id="ARBA00006432"/>
    </source>
</evidence>
<dbReference type="Gene3D" id="3.40.50.12780">
    <property type="entry name" value="N-terminal domain of ligase-like"/>
    <property type="match status" value="1"/>
</dbReference>
<dbReference type="PANTHER" id="PTHR43201">
    <property type="entry name" value="ACYL-COA SYNTHETASE"/>
    <property type="match status" value="1"/>
</dbReference>
<dbReference type="EMBL" id="MU003777">
    <property type="protein sequence ID" value="KAF2723342.1"/>
    <property type="molecule type" value="Genomic_DNA"/>
</dbReference>
<feature type="domain" description="AMP-dependent synthetase/ligase" evidence="5">
    <location>
        <begin position="11"/>
        <end position="372"/>
    </location>
</feature>
<accession>A0A9P4UPD4</accession>
<dbReference type="InterPro" id="IPR045310">
    <property type="entry name" value="Pcs60-like"/>
</dbReference>
<dbReference type="PROSITE" id="PS00455">
    <property type="entry name" value="AMP_BINDING"/>
    <property type="match status" value="1"/>
</dbReference>
<dbReference type="InterPro" id="IPR025110">
    <property type="entry name" value="AMP-bd_C"/>
</dbReference>
<dbReference type="CDD" id="cd05926">
    <property type="entry name" value="FACL_fum10p_like"/>
    <property type="match status" value="1"/>
</dbReference>
<dbReference type="GO" id="GO:0006631">
    <property type="term" value="P:fatty acid metabolic process"/>
    <property type="evidence" value="ECO:0007669"/>
    <property type="project" value="TreeGrafter"/>
</dbReference>
<evidence type="ECO:0000256" key="4">
    <source>
        <dbReference type="ARBA" id="ARBA00022840"/>
    </source>
</evidence>
<dbReference type="GO" id="GO:0031956">
    <property type="term" value="F:medium-chain fatty acid-CoA ligase activity"/>
    <property type="evidence" value="ECO:0007669"/>
    <property type="project" value="TreeGrafter"/>
</dbReference>
<dbReference type="Pfam" id="PF13193">
    <property type="entry name" value="AMP-binding_C"/>
    <property type="match status" value="1"/>
</dbReference>
<keyword evidence="4" id="KW-0067">ATP-binding</keyword>
<dbReference type="GO" id="GO:0005524">
    <property type="term" value="F:ATP binding"/>
    <property type="evidence" value="ECO:0007669"/>
    <property type="project" value="UniProtKB-KW"/>
</dbReference>
<evidence type="ECO:0000313" key="8">
    <source>
        <dbReference type="Proteomes" id="UP000799441"/>
    </source>
</evidence>
<sequence length="513" mass="55509">MSTIVRNILAWQAETPDEPALIQAGNEPLSITYTTLLHIIEDFGQQLQSAGIGKGSMICLALPNSPNFVVTFLSAIAIGATVAPLNLALKQTEIQFLLDDFEVDLVIGPEDLSVEGSSELAKALVSGPFASSRCYWDGKKAVLDILRSGRSDSLTDAGFDAEGDDNIALVLHTSGTTGRPKGVPLQASNLLASANNVVEAYSLKPEDRSVLIMPLFHIHGIVAGLLAPLLSGSCVVFPEKGNLNPAFWQDFVEHRATWWTATPTHQKILLSFPPPPAETKIRFVRSCSSPLSPVVLRQLEKTFHAPVLEAYAMTENAHHISTNPQKGSRKPGTVGLPCASIDLRIIDDDGGFLGVDERGEVAIRGPSVMHGYRHNPDANAKAFTHDGYFRTGDQGLLDRDGYLQLTGRIKELVNKGGEKISANEIDNVILEHESISEAVAFAIPDDMYGEDVGAAVVLREGCKLTPASLREWLRAQIANFKVPSKIWVVDSIPKTATGKVQRLTVAKTMLEKQ</sequence>
<feature type="non-terminal residue" evidence="7">
    <location>
        <position position="513"/>
    </location>
</feature>
<keyword evidence="3" id="KW-0547">Nucleotide-binding</keyword>
<evidence type="ECO:0000259" key="5">
    <source>
        <dbReference type="Pfam" id="PF00501"/>
    </source>
</evidence>
<protein>
    <submittedName>
        <fullName evidence="7">2-succinylbenzoate-CoA ligase</fullName>
    </submittedName>
</protein>
<organism evidence="7 8">
    <name type="scientific">Polychaeton citri CBS 116435</name>
    <dbReference type="NCBI Taxonomy" id="1314669"/>
    <lineage>
        <taxon>Eukaryota</taxon>
        <taxon>Fungi</taxon>
        <taxon>Dikarya</taxon>
        <taxon>Ascomycota</taxon>
        <taxon>Pezizomycotina</taxon>
        <taxon>Dothideomycetes</taxon>
        <taxon>Dothideomycetidae</taxon>
        <taxon>Capnodiales</taxon>
        <taxon>Capnodiaceae</taxon>
        <taxon>Polychaeton</taxon>
    </lineage>
</organism>
<keyword evidence="8" id="KW-1185">Reference proteome</keyword>
<dbReference type="InterPro" id="IPR000873">
    <property type="entry name" value="AMP-dep_synth/lig_dom"/>
</dbReference>
<dbReference type="InterPro" id="IPR020845">
    <property type="entry name" value="AMP-binding_CS"/>
</dbReference>